<dbReference type="EMBL" id="CP050063">
    <property type="protein sequence ID" value="QIP13457.1"/>
    <property type="molecule type" value="Genomic_DNA"/>
</dbReference>
<dbReference type="InterPro" id="IPR013766">
    <property type="entry name" value="Thioredoxin_domain"/>
</dbReference>
<feature type="transmembrane region" description="Helical" evidence="1">
    <location>
        <begin position="218"/>
        <end position="240"/>
    </location>
</feature>
<dbReference type="SUPFAM" id="SSF52833">
    <property type="entry name" value="Thioredoxin-like"/>
    <property type="match status" value="1"/>
</dbReference>
<evidence type="ECO:0000256" key="1">
    <source>
        <dbReference type="SAM" id="Phobius"/>
    </source>
</evidence>
<organism evidence="3 4">
    <name type="scientific">Spirosoma aureum</name>
    <dbReference type="NCBI Taxonomy" id="2692134"/>
    <lineage>
        <taxon>Bacteria</taxon>
        <taxon>Pseudomonadati</taxon>
        <taxon>Bacteroidota</taxon>
        <taxon>Cytophagia</taxon>
        <taxon>Cytophagales</taxon>
        <taxon>Cytophagaceae</taxon>
        <taxon>Spirosoma</taxon>
    </lineage>
</organism>
<dbReference type="Pfam" id="PF00578">
    <property type="entry name" value="AhpC-TSA"/>
    <property type="match status" value="1"/>
</dbReference>
<keyword evidence="1" id="KW-0472">Membrane</keyword>
<evidence type="ECO:0000313" key="3">
    <source>
        <dbReference type="EMBL" id="QIP13457.1"/>
    </source>
</evidence>
<evidence type="ECO:0000313" key="4">
    <source>
        <dbReference type="Proteomes" id="UP000501802"/>
    </source>
</evidence>
<dbReference type="Proteomes" id="UP000501802">
    <property type="component" value="Chromosome"/>
</dbReference>
<dbReference type="AlphaFoldDB" id="A0A6G9ALY4"/>
<sequence length="242" mass="26864">MTLEFQNELGDFRTFTTKPRQKNVDIQPLKTGDTAPFFSLAGGSGDWRASIFNYPKSGSGQSVSLLDLVAEKPVVISFYCPCWGRYAGPYLDSLIRLNDALQQVGAELVVLSIESPKVLAKQGKNLDFLFAHDADQQVSRQFGVYNEDSPVWDRVSGISDEAFIPAVYVVGPDRQIEYHFLDENFDTPIDIDTIVSHVWALSPVDADFIDKPVGRQNVYAQGFFALWLLGFLAAAGSQFINP</sequence>
<keyword evidence="1" id="KW-1133">Transmembrane helix</keyword>
<dbReference type="Gene3D" id="3.40.30.10">
    <property type="entry name" value="Glutaredoxin"/>
    <property type="match status" value="1"/>
</dbReference>
<keyword evidence="1" id="KW-0812">Transmembrane</keyword>
<feature type="domain" description="Thioredoxin" evidence="2">
    <location>
        <begin position="29"/>
        <end position="203"/>
    </location>
</feature>
<proteinExistence type="predicted"/>
<dbReference type="GO" id="GO:0016209">
    <property type="term" value="F:antioxidant activity"/>
    <property type="evidence" value="ECO:0007669"/>
    <property type="project" value="InterPro"/>
</dbReference>
<gene>
    <name evidence="3" type="ORF">G8759_12875</name>
</gene>
<accession>A0A6G9ALY4</accession>
<reference evidence="3 4" key="1">
    <citation type="submission" date="2020-03" db="EMBL/GenBank/DDBJ databases">
        <authorList>
            <person name="Kim M.K."/>
        </authorList>
    </citation>
    <scope>NUCLEOTIDE SEQUENCE [LARGE SCALE GENOMIC DNA]</scope>
    <source>
        <strain evidence="3 4">BT328</strain>
    </source>
</reference>
<dbReference type="InterPro" id="IPR000866">
    <property type="entry name" value="AhpC/TSA"/>
</dbReference>
<dbReference type="GO" id="GO:0016491">
    <property type="term" value="F:oxidoreductase activity"/>
    <property type="evidence" value="ECO:0007669"/>
    <property type="project" value="InterPro"/>
</dbReference>
<evidence type="ECO:0000259" key="2">
    <source>
        <dbReference type="PROSITE" id="PS51352"/>
    </source>
</evidence>
<keyword evidence="4" id="KW-1185">Reference proteome</keyword>
<name>A0A6G9ALY4_9BACT</name>
<dbReference type="KEGG" id="spib:G8759_12875"/>
<dbReference type="RefSeq" id="WP_167208540.1">
    <property type="nucleotide sequence ID" value="NZ_CP050063.1"/>
</dbReference>
<dbReference type="PROSITE" id="PS51352">
    <property type="entry name" value="THIOREDOXIN_2"/>
    <property type="match status" value="1"/>
</dbReference>
<protein>
    <submittedName>
        <fullName evidence="3">Redoxin domain-containing protein</fullName>
    </submittedName>
</protein>
<dbReference type="InterPro" id="IPR036249">
    <property type="entry name" value="Thioredoxin-like_sf"/>
</dbReference>